<sequence>MTTIHTQALADPLAGIATRCHRLLLTGAGGSLGKVLRERLTRYAEVLRVSDITDLGAARAGEEVVPCDLADAQAVDALVKGVDAIVHLGGISVERPFDEILPANIQGTYHLYEAARRHGVKRIAFASSNHAIGFYRQGEVIDARVPTRPDGYYGLSKVFGEQLGSFYFDRYGIETVAIRIGSSFPEAKDRRMLVTWLGYDDLEQLIRRALFVPNVGFTIVYGMSGNREAWWDNRHAAHLGYVPAQSSEAFRAQVEAQPPLAADDPAARFQGGAFVKAGPFGDCPMHAGVERIGTMRCGVGESPVWHPREQALYWTDIPGRTLWRWNPATGHADAWPLPEMAGCIAMLDDGWALAMETGVFRIPQLEAGLPVPAPRQLASVQHARPDMRFNDGRCDRQGRFWSGTMVLDTALGVPAGKLYRLDSRAGRVEAVADDLIVPNGLAFSPDGRTLYLSDSHASRQAVWAFDYDIDTGTPHNRRLFIDMHAHPGRPDGAAVDADGCYWICGNDAGLVHRFTPQGRLDRSLPVPVAKPAMCAFGGPGLDTLFVTSIRVDGDSLSGATFALCPGTRGLDEPTLRMDSP</sequence>
<feature type="domain" description="SMP-30/Gluconolactonase/LRE-like region" evidence="5">
    <location>
        <begin position="299"/>
        <end position="549"/>
    </location>
</feature>
<dbReference type="Pfam" id="PF01370">
    <property type="entry name" value="Epimerase"/>
    <property type="match status" value="1"/>
</dbReference>
<dbReference type="InterPro" id="IPR005511">
    <property type="entry name" value="SMP-30"/>
</dbReference>
<accession>A0A0S4X5Q5</accession>
<gene>
    <name evidence="8" type="ORF">RD1301_v1_340014</name>
    <name evidence="6" type="ORF">RUN1744_v1_1080017</name>
    <name evidence="7" type="ORF">TF3108_v1_1150016</name>
</gene>
<keyword evidence="3" id="KW-0862">Zinc</keyword>
<evidence type="ECO:0000259" key="4">
    <source>
        <dbReference type="Pfam" id="PF01370"/>
    </source>
</evidence>
<dbReference type="InterPro" id="IPR011042">
    <property type="entry name" value="6-blade_b-propeller_TolB-like"/>
</dbReference>
<feature type="binding site" evidence="3">
    <location>
        <position position="408"/>
    </location>
    <ligand>
        <name>substrate</name>
    </ligand>
</feature>
<dbReference type="CDD" id="cd08946">
    <property type="entry name" value="SDR_e"/>
    <property type="match status" value="1"/>
</dbReference>
<dbReference type="PANTHER" id="PTHR10907:SF47">
    <property type="entry name" value="REGUCALCIN"/>
    <property type="match status" value="1"/>
</dbReference>
<organism evidence="8">
    <name type="scientific">Ralstonia solanacearum</name>
    <name type="common">Pseudomonas solanacearum</name>
    <dbReference type="NCBI Taxonomy" id="305"/>
    <lineage>
        <taxon>Bacteria</taxon>
        <taxon>Pseudomonadati</taxon>
        <taxon>Pseudomonadota</taxon>
        <taxon>Betaproteobacteria</taxon>
        <taxon>Burkholderiales</taxon>
        <taxon>Burkholderiaceae</taxon>
        <taxon>Ralstonia</taxon>
        <taxon>Ralstonia solanacearum species complex</taxon>
    </lineage>
</organism>
<dbReference type="AlphaFoldDB" id="A0A0S4X5Q5"/>
<feature type="active site" description="Proton donor/acceptor" evidence="2">
    <location>
        <position position="491"/>
    </location>
</feature>
<dbReference type="Gene3D" id="3.40.50.720">
    <property type="entry name" value="NAD(P)-binding Rossmann-like Domain"/>
    <property type="match status" value="1"/>
</dbReference>
<dbReference type="GO" id="GO:0019853">
    <property type="term" value="P:L-ascorbic acid biosynthetic process"/>
    <property type="evidence" value="ECO:0007669"/>
    <property type="project" value="TreeGrafter"/>
</dbReference>
<dbReference type="EMBL" id="LN899822">
    <property type="protein sequence ID" value="CUV59242.1"/>
    <property type="molecule type" value="Genomic_DNA"/>
</dbReference>
<dbReference type="InterPro" id="IPR001509">
    <property type="entry name" value="Epimerase_deHydtase"/>
</dbReference>
<proteinExistence type="inferred from homology"/>
<feature type="binding site" evidence="3">
    <location>
        <position position="439"/>
    </location>
    <ligand>
        <name>a divalent metal cation</name>
        <dbReference type="ChEBI" id="CHEBI:60240"/>
    </ligand>
</feature>
<evidence type="ECO:0000256" key="2">
    <source>
        <dbReference type="PIRSR" id="PIRSR605511-1"/>
    </source>
</evidence>
<dbReference type="PANTHER" id="PTHR10907">
    <property type="entry name" value="REGUCALCIN"/>
    <property type="match status" value="1"/>
</dbReference>
<dbReference type="InterPro" id="IPR036291">
    <property type="entry name" value="NAD(P)-bd_dom_sf"/>
</dbReference>
<dbReference type="PRINTS" id="PR01790">
    <property type="entry name" value="SMP30FAMILY"/>
</dbReference>
<evidence type="ECO:0000256" key="1">
    <source>
        <dbReference type="ARBA" id="ARBA00008853"/>
    </source>
</evidence>
<comment type="similarity">
    <text evidence="1">Belongs to the SMP-30/CGR1 family.</text>
</comment>
<evidence type="ECO:0000313" key="8">
    <source>
        <dbReference type="EMBL" id="CUV59242.1"/>
    </source>
</evidence>
<dbReference type="Gene3D" id="2.120.10.30">
    <property type="entry name" value="TolB, C-terminal domain"/>
    <property type="match status" value="1"/>
</dbReference>
<dbReference type="InterPro" id="IPR013658">
    <property type="entry name" value="SGL"/>
</dbReference>
<dbReference type="SUPFAM" id="SSF63829">
    <property type="entry name" value="Calcium-dependent phosphotriesterase"/>
    <property type="match status" value="1"/>
</dbReference>
<feature type="binding site" evidence="3">
    <location>
        <position position="388"/>
    </location>
    <ligand>
        <name>substrate</name>
    </ligand>
</feature>
<name>A0A0S4X5Q5_RALSL</name>
<dbReference type="Pfam" id="PF08450">
    <property type="entry name" value="SGL"/>
    <property type="match status" value="1"/>
</dbReference>
<dbReference type="GO" id="GO:0005509">
    <property type="term" value="F:calcium ion binding"/>
    <property type="evidence" value="ECO:0007669"/>
    <property type="project" value="TreeGrafter"/>
</dbReference>
<feature type="binding site" evidence="3">
    <location>
        <position position="390"/>
    </location>
    <ligand>
        <name>substrate</name>
    </ligand>
</feature>
<comment type="cofactor">
    <cofactor evidence="3">
        <name>Zn(2+)</name>
        <dbReference type="ChEBI" id="CHEBI:29105"/>
    </cofactor>
    <text evidence="3">Binds 1 divalent metal cation per subunit.</text>
</comment>
<evidence type="ECO:0000259" key="5">
    <source>
        <dbReference type="Pfam" id="PF08450"/>
    </source>
</evidence>
<dbReference type="EMBL" id="LN899826">
    <property type="protein sequence ID" value="CUV42263.1"/>
    <property type="molecule type" value="Genomic_DNA"/>
</dbReference>
<reference evidence="8" key="1">
    <citation type="submission" date="2015-10" db="EMBL/GenBank/DDBJ databases">
        <authorList>
            <person name="Gilbert D.G."/>
        </authorList>
    </citation>
    <scope>NUCLEOTIDE SEQUENCE</scope>
    <source>
        <strain evidence="8">Phyl III-seqv23</strain>
    </source>
</reference>
<feature type="binding site" evidence="3">
    <location>
        <position position="491"/>
    </location>
    <ligand>
        <name>a divalent metal cation</name>
        <dbReference type="ChEBI" id="CHEBI:60240"/>
    </ligand>
</feature>
<keyword evidence="8" id="KW-0378">Hydrolase</keyword>
<evidence type="ECO:0000313" key="7">
    <source>
        <dbReference type="EMBL" id="CUV42263.1"/>
    </source>
</evidence>
<dbReference type="EC" id="3.1.1.17" evidence="8"/>
<feature type="binding site" evidence="3">
    <location>
        <position position="301"/>
    </location>
    <ligand>
        <name>a divalent metal cation</name>
        <dbReference type="ChEBI" id="CHEBI:60240"/>
    </ligand>
</feature>
<evidence type="ECO:0000256" key="3">
    <source>
        <dbReference type="PIRSR" id="PIRSR605511-2"/>
    </source>
</evidence>
<dbReference type="GO" id="GO:0004341">
    <property type="term" value="F:gluconolactonase activity"/>
    <property type="evidence" value="ECO:0007669"/>
    <property type="project" value="UniProtKB-EC"/>
</dbReference>
<keyword evidence="3" id="KW-0479">Metal-binding</keyword>
<evidence type="ECO:0000313" key="6">
    <source>
        <dbReference type="EMBL" id="CUV25707.1"/>
    </source>
</evidence>
<dbReference type="EMBL" id="LN899823">
    <property type="protein sequence ID" value="CUV25707.1"/>
    <property type="molecule type" value="Genomic_DNA"/>
</dbReference>
<dbReference type="SUPFAM" id="SSF51735">
    <property type="entry name" value="NAD(P)-binding Rossmann-fold domains"/>
    <property type="match status" value="1"/>
</dbReference>
<protein>
    <submittedName>
        <fullName evidence="8">Putative gluconolactonase protein (Modular protein)</fullName>
        <ecNumber evidence="8">3.1.1.17</ecNumber>
    </submittedName>
</protein>
<feature type="domain" description="NAD-dependent epimerase/dehydratase" evidence="4">
    <location>
        <begin position="24"/>
        <end position="183"/>
    </location>
</feature>